<comment type="caution">
    <text evidence="2">The sequence shown here is derived from an EMBL/GenBank/DDBJ whole genome shotgun (WGS) entry which is preliminary data.</text>
</comment>
<evidence type="ECO:0000256" key="1">
    <source>
        <dbReference type="SAM" id="MobiDB-lite"/>
    </source>
</evidence>
<accession>A0AAD1XAB1</accession>
<evidence type="ECO:0000313" key="2">
    <source>
        <dbReference type="EMBL" id="CAI2368949.1"/>
    </source>
</evidence>
<proteinExistence type="predicted"/>
<dbReference type="Proteomes" id="UP001295684">
    <property type="component" value="Unassembled WGS sequence"/>
</dbReference>
<reference evidence="2" key="1">
    <citation type="submission" date="2023-07" db="EMBL/GenBank/DDBJ databases">
        <authorList>
            <consortium name="AG Swart"/>
            <person name="Singh M."/>
            <person name="Singh A."/>
            <person name="Seah K."/>
            <person name="Emmerich C."/>
        </authorList>
    </citation>
    <scope>NUCLEOTIDE SEQUENCE</scope>
    <source>
        <strain evidence="2">DP1</strain>
    </source>
</reference>
<organism evidence="2 3">
    <name type="scientific">Euplotes crassus</name>
    <dbReference type="NCBI Taxonomy" id="5936"/>
    <lineage>
        <taxon>Eukaryota</taxon>
        <taxon>Sar</taxon>
        <taxon>Alveolata</taxon>
        <taxon>Ciliophora</taxon>
        <taxon>Intramacronucleata</taxon>
        <taxon>Spirotrichea</taxon>
        <taxon>Hypotrichia</taxon>
        <taxon>Euplotida</taxon>
        <taxon>Euplotidae</taxon>
        <taxon>Moneuplotes</taxon>
    </lineage>
</organism>
<dbReference type="AlphaFoldDB" id="A0AAD1XAB1"/>
<gene>
    <name evidence="2" type="ORF">ECRASSUSDP1_LOCUS10245</name>
</gene>
<feature type="compositionally biased region" description="Basic residues" evidence="1">
    <location>
        <begin position="197"/>
        <end position="210"/>
    </location>
</feature>
<dbReference type="EMBL" id="CAMPGE010010092">
    <property type="protein sequence ID" value="CAI2368949.1"/>
    <property type="molecule type" value="Genomic_DNA"/>
</dbReference>
<keyword evidence="3" id="KW-1185">Reference proteome</keyword>
<feature type="region of interest" description="Disordered" evidence="1">
    <location>
        <begin position="197"/>
        <end position="229"/>
    </location>
</feature>
<sequence length="350" mass="40467">MSSFGSTPMSNKNAIRRKKSIANDSFYFNKTFTSTMKNYLTGGRISMKKVNRKQSKAKRNRLVSQTSKLKKPDVNSICIKKNSLFNNERWMNFDDSFQGWNMITDLVCNTEGFHFKNIMNKISMKKPKIKYTEKTTASINPKRLKSSYGKPKGVSLNNGLSEMILSPHPINNETGNTSLIPIEENIEKLPIPIKPMRRKHTHRSKAMSMRRNHEVRLHRPQRRHKAKETATQVFNKIIDDINAKKSLRNRTIEPRIRSGPRDVMSSQGPRNRMKLLELGSPKMILTPERQMDQISIGRNLEEYKETVISQMRECQSPIQVLKMSKVLCAPFFSYNSPTQKSVTKYLSPVR</sequence>
<name>A0AAD1XAB1_EUPCR</name>
<evidence type="ECO:0000313" key="3">
    <source>
        <dbReference type="Proteomes" id="UP001295684"/>
    </source>
</evidence>
<protein>
    <submittedName>
        <fullName evidence="2">Uncharacterized protein</fullName>
    </submittedName>
</protein>